<feature type="non-terminal residue" evidence="2">
    <location>
        <position position="115"/>
    </location>
</feature>
<proteinExistence type="predicted"/>
<reference evidence="2" key="1">
    <citation type="submission" date="2023-10" db="EMBL/GenBank/DDBJ databases">
        <authorList>
            <person name="Chen Y."/>
            <person name="Shah S."/>
            <person name="Dougan E. K."/>
            <person name="Thang M."/>
            <person name="Chan C."/>
        </authorList>
    </citation>
    <scope>NUCLEOTIDE SEQUENCE [LARGE SCALE GENOMIC DNA]</scope>
</reference>
<comment type="caution">
    <text evidence="2">The sequence shown here is derived from an EMBL/GenBank/DDBJ whole genome shotgun (WGS) entry which is preliminary data.</text>
</comment>
<name>A0ABN9X4T2_9DINO</name>
<accession>A0ABN9X4T2</accession>
<evidence type="ECO:0000313" key="2">
    <source>
        <dbReference type="EMBL" id="CAK0894318.1"/>
    </source>
</evidence>
<protein>
    <submittedName>
        <fullName evidence="2">Uncharacterized protein</fullName>
    </submittedName>
</protein>
<evidence type="ECO:0000256" key="1">
    <source>
        <dbReference type="SAM" id="MobiDB-lite"/>
    </source>
</evidence>
<feature type="region of interest" description="Disordered" evidence="1">
    <location>
        <begin position="1"/>
        <end position="55"/>
    </location>
</feature>
<organism evidence="2 3">
    <name type="scientific">Prorocentrum cordatum</name>
    <dbReference type="NCBI Taxonomy" id="2364126"/>
    <lineage>
        <taxon>Eukaryota</taxon>
        <taxon>Sar</taxon>
        <taxon>Alveolata</taxon>
        <taxon>Dinophyceae</taxon>
        <taxon>Prorocentrales</taxon>
        <taxon>Prorocentraceae</taxon>
        <taxon>Prorocentrum</taxon>
    </lineage>
</organism>
<evidence type="ECO:0000313" key="3">
    <source>
        <dbReference type="Proteomes" id="UP001189429"/>
    </source>
</evidence>
<feature type="non-terminal residue" evidence="2">
    <location>
        <position position="1"/>
    </location>
</feature>
<dbReference type="EMBL" id="CAUYUJ010019882">
    <property type="protein sequence ID" value="CAK0894318.1"/>
    <property type="molecule type" value="Genomic_DNA"/>
</dbReference>
<dbReference type="Proteomes" id="UP001189429">
    <property type="component" value="Unassembled WGS sequence"/>
</dbReference>
<keyword evidence="3" id="KW-1185">Reference proteome</keyword>
<gene>
    <name evidence="2" type="ORF">PCOR1329_LOCUS73392</name>
</gene>
<feature type="region of interest" description="Disordered" evidence="1">
    <location>
        <begin position="93"/>
        <end position="115"/>
    </location>
</feature>
<sequence>AQVRGPATRPGGATPRVRASSPLCAGRAGPAAAPPPATGDAGRRARGRPGTLQADGPRVWESFWLVMPSARLPEAPSAATLLGARCWCTHWHRGGGGALSDGDGGRGAEAGDVPR</sequence>